<sequence>MVDIAHRGERHFDRNVVRRAEGRAVEHHIVRRFAGAGTFDEVADLRTAGRVRPEPLRVPQRAPEDLAARQPGRLERTPVDVEQRAVDVDEAREVSHALQHDARLQRTGVIVGSRIGECREPFIDVLASLGLLPAGSAAFRHLSPFVVGASLEGVPRPTNRHVPR</sequence>
<dbReference type="AlphaFoldDB" id="A0A6J7PM77"/>
<accession>A0A6J7PM77</accession>
<protein>
    <submittedName>
        <fullName evidence="1">Unannotated protein</fullName>
    </submittedName>
</protein>
<evidence type="ECO:0000313" key="1">
    <source>
        <dbReference type="EMBL" id="CAB5006101.1"/>
    </source>
</evidence>
<gene>
    <name evidence="1" type="ORF">UFOPK3967_01978</name>
</gene>
<organism evidence="1">
    <name type="scientific">freshwater metagenome</name>
    <dbReference type="NCBI Taxonomy" id="449393"/>
    <lineage>
        <taxon>unclassified sequences</taxon>
        <taxon>metagenomes</taxon>
        <taxon>ecological metagenomes</taxon>
    </lineage>
</organism>
<reference evidence="1" key="1">
    <citation type="submission" date="2020-05" db="EMBL/GenBank/DDBJ databases">
        <authorList>
            <person name="Chiriac C."/>
            <person name="Salcher M."/>
            <person name="Ghai R."/>
            <person name="Kavagutti S V."/>
        </authorList>
    </citation>
    <scope>NUCLEOTIDE SEQUENCE</scope>
</reference>
<proteinExistence type="predicted"/>
<dbReference type="EMBL" id="CAFBOS010000132">
    <property type="protein sequence ID" value="CAB5006101.1"/>
    <property type="molecule type" value="Genomic_DNA"/>
</dbReference>
<name>A0A6J7PM77_9ZZZZ</name>